<evidence type="ECO:0000313" key="7">
    <source>
        <dbReference type="EMBL" id="KAJ8601408.1"/>
    </source>
</evidence>
<dbReference type="InterPro" id="IPR030878">
    <property type="entry name" value="Ribosomal_uL15"/>
</dbReference>
<dbReference type="InterPro" id="IPR036227">
    <property type="entry name" value="Ribosomal_uL15/eL18_sf"/>
</dbReference>
<dbReference type="GO" id="GO:0005762">
    <property type="term" value="C:mitochondrial large ribosomal subunit"/>
    <property type="evidence" value="ECO:0007669"/>
    <property type="project" value="TreeGrafter"/>
</dbReference>
<evidence type="ECO:0000256" key="4">
    <source>
        <dbReference type="SAM" id="MobiDB-lite"/>
    </source>
</evidence>
<dbReference type="GO" id="GO:0003735">
    <property type="term" value="F:structural constituent of ribosome"/>
    <property type="evidence" value="ECO:0007669"/>
    <property type="project" value="InterPro"/>
</dbReference>
<evidence type="ECO:0000256" key="3">
    <source>
        <dbReference type="ARBA" id="ARBA00023274"/>
    </source>
</evidence>
<evidence type="ECO:0000256" key="1">
    <source>
        <dbReference type="ARBA" id="ARBA00007320"/>
    </source>
</evidence>
<dbReference type="InterPro" id="IPR021131">
    <property type="entry name" value="Ribosomal_uL15/eL18"/>
</dbReference>
<evidence type="ECO:0000313" key="8">
    <source>
        <dbReference type="Proteomes" id="UP001230188"/>
    </source>
</evidence>
<proteinExistence type="inferred from homology"/>
<feature type="domain" description="Large ribosomal subunit protein uL15/eL18" evidence="6">
    <location>
        <begin position="140"/>
        <end position="210"/>
    </location>
</feature>
<dbReference type="Gene3D" id="3.100.10.10">
    <property type="match status" value="1"/>
</dbReference>
<dbReference type="GO" id="GO:0006412">
    <property type="term" value="P:translation"/>
    <property type="evidence" value="ECO:0007669"/>
    <property type="project" value="InterPro"/>
</dbReference>
<protein>
    <recommendedName>
        <fullName evidence="6">Large ribosomal subunit protein uL15/eL18 domain-containing protein</fullName>
    </recommendedName>
</protein>
<comment type="caution">
    <text evidence="7">The sequence shown here is derived from an EMBL/GenBank/DDBJ whole genome shotgun (WGS) entry which is preliminary data.</text>
</comment>
<feature type="compositionally biased region" description="Basic residues" evidence="4">
    <location>
        <begin position="70"/>
        <end position="84"/>
    </location>
</feature>
<dbReference type="HAMAP" id="MF_01341">
    <property type="entry name" value="Ribosomal_uL15"/>
    <property type="match status" value="1"/>
</dbReference>
<feature type="region of interest" description="Disordered" evidence="4">
    <location>
        <begin position="67"/>
        <end position="113"/>
    </location>
</feature>
<keyword evidence="8" id="KW-1185">Reference proteome</keyword>
<dbReference type="SUPFAM" id="SSF52080">
    <property type="entry name" value="Ribosomal proteins L15p and L18e"/>
    <property type="match status" value="1"/>
</dbReference>
<comment type="similarity">
    <text evidence="1">Belongs to the universal ribosomal protein uL15 family.</text>
</comment>
<gene>
    <name evidence="7" type="ORF">CTAYLR_005036</name>
</gene>
<feature type="signal peptide" evidence="5">
    <location>
        <begin position="1"/>
        <end position="15"/>
    </location>
</feature>
<dbReference type="EMBL" id="JAQMWT010000435">
    <property type="protein sequence ID" value="KAJ8601408.1"/>
    <property type="molecule type" value="Genomic_DNA"/>
</dbReference>
<evidence type="ECO:0000256" key="2">
    <source>
        <dbReference type="ARBA" id="ARBA00022980"/>
    </source>
</evidence>
<dbReference type="PANTHER" id="PTHR12934:SF11">
    <property type="entry name" value="LARGE RIBOSOMAL SUBUNIT PROTEIN UL15M"/>
    <property type="match status" value="1"/>
</dbReference>
<dbReference type="Proteomes" id="UP001230188">
    <property type="component" value="Unassembled WGS sequence"/>
</dbReference>
<organism evidence="7 8">
    <name type="scientific">Chrysophaeum taylorii</name>
    <dbReference type="NCBI Taxonomy" id="2483200"/>
    <lineage>
        <taxon>Eukaryota</taxon>
        <taxon>Sar</taxon>
        <taxon>Stramenopiles</taxon>
        <taxon>Ochrophyta</taxon>
        <taxon>Pelagophyceae</taxon>
        <taxon>Pelagomonadales</taxon>
        <taxon>Pelagomonadaceae</taxon>
        <taxon>Chrysophaeum</taxon>
    </lineage>
</organism>
<keyword evidence="5" id="KW-0732">Signal</keyword>
<evidence type="ECO:0000256" key="5">
    <source>
        <dbReference type="SAM" id="SignalP"/>
    </source>
</evidence>
<sequence length="225" mass="24263">MRVVVTLCVAMGAFGLVPRAGPQAAVRRSTTAAISMKIFDWKRREVDESALIRVDSQEFRVTNIHGAPGSKHRKIRKGRGRGSGKGRSCGFGMRGQKSRSGRPARPGFEGGQTPLYRRLPKLVGRPMGPGHKREIFSLITLDKLADVPEKSEVDYDSLLTSGDITKTKFPIYKVVGAKSDVTVPNGLTVKAHAFTATAKKAIEDAGGSCVYLNKRTNDVLVAAAA</sequence>
<name>A0AAD7XJ82_9STRA</name>
<dbReference type="Pfam" id="PF00828">
    <property type="entry name" value="Ribosomal_L27A"/>
    <property type="match status" value="1"/>
</dbReference>
<reference evidence="7" key="1">
    <citation type="submission" date="2023-01" db="EMBL/GenBank/DDBJ databases">
        <title>Metagenome sequencing of chrysophaentin producing Chrysophaeum taylorii.</title>
        <authorList>
            <person name="Davison J."/>
            <person name="Bewley C."/>
        </authorList>
    </citation>
    <scope>NUCLEOTIDE SEQUENCE</scope>
    <source>
        <strain evidence="7">NIES-1699</strain>
    </source>
</reference>
<dbReference type="PANTHER" id="PTHR12934">
    <property type="entry name" value="50S RIBOSOMAL PROTEIN L15"/>
    <property type="match status" value="1"/>
</dbReference>
<keyword evidence="3" id="KW-0687">Ribonucleoprotein</keyword>
<evidence type="ECO:0000259" key="6">
    <source>
        <dbReference type="Pfam" id="PF00828"/>
    </source>
</evidence>
<keyword evidence="2" id="KW-0689">Ribosomal protein</keyword>
<dbReference type="NCBIfam" id="TIGR01071">
    <property type="entry name" value="rplO_bact"/>
    <property type="match status" value="1"/>
</dbReference>
<dbReference type="InterPro" id="IPR005749">
    <property type="entry name" value="Ribosomal_uL15_bac-type"/>
</dbReference>
<accession>A0AAD7XJ82</accession>
<feature type="chain" id="PRO_5041944225" description="Large ribosomal subunit protein uL15/eL18 domain-containing protein" evidence="5">
    <location>
        <begin position="16"/>
        <end position="225"/>
    </location>
</feature>
<dbReference type="AlphaFoldDB" id="A0AAD7XJ82"/>